<dbReference type="InterPro" id="IPR020846">
    <property type="entry name" value="MFS_dom"/>
</dbReference>
<evidence type="ECO:0000256" key="5">
    <source>
        <dbReference type="ARBA" id="ARBA00023136"/>
    </source>
</evidence>
<feature type="transmembrane region" description="Helical" evidence="6">
    <location>
        <begin position="316"/>
        <end position="343"/>
    </location>
</feature>
<sequence>MPPTELSPLRRAVALGTLVLAGEAIFIPPFHPGRYFRTTVLDSFGITERQLGDAQAWYGIAAMICYALGGPLADRVGPRVLMALSLFITGLGSLYMATIPSLLGLKCLFAFWGASTVFAFWSPLIRTTSEIGGGESQGRAFGLLDGGRGLVAWAIAAVSAWAVGASLTAGATDGALRTLMFGYFTVTSVVAVVVWFGLPPTLGAGAQREPRATSAEVFQLLRSPAIWLMGLVVLAAYCAFKTFDFYGHYCEDAYGLTKSQSATLTAWLTILRVVGAIAAGVLADRWFSSVTMVLASFAVLTATFGALAVLPPRSDFLLVAVANMAIAWAASCALRGVYFALLAESDIPRTLTGSAAGVVSFLGFTPDIFWPLFAGGLITAAHEAGDPLAGYERLWLSLAGLSVFGLVAAALLRRRSLRAD</sequence>
<keyword evidence="4 6" id="KW-1133">Transmembrane helix</keyword>
<dbReference type="InterPro" id="IPR011701">
    <property type="entry name" value="MFS"/>
</dbReference>
<evidence type="ECO:0000256" key="6">
    <source>
        <dbReference type="SAM" id="Phobius"/>
    </source>
</evidence>
<dbReference type="SUPFAM" id="SSF103473">
    <property type="entry name" value="MFS general substrate transporter"/>
    <property type="match status" value="1"/>
</dbReference>
<protein>
    <submittedName>
        <fullName evidence="8">Inner membrane protein YihN</fullName>
    </submittedName>
</protein>
<feature type="transmembrane region" description="Helical" evidence="6">
    <location>
        <begin position="355"/>
        <end position="374"/>
    </location>
</feature>
<dbReference type="Gene3D" id="1.20.1250.20">
    <property type="entry name" value="MFS general substrate transporter like domains"/>
    <property type="match status" value="1"/>
</dbReference>
<dbReference type="EMBL" id="CP036349">
    <property type="protein sequence ID" value="QDV72198.1"/>
    <property type="molecule type" value="Genomic_DNA"/>
</dbReference>
<evidence type="ECO:0000259" key="7">
    <source>
        <dbReference type="PROSITE" id="PS50850"/>
    </source>
</evidence>
<dbReference type="PANTHER" id="PTHR43124">
    <property type="entry name" value="PURINE EFFLUX PUMP PBUE"/>
    <property type="match status" value="1"/>
</dbReference>
<name>A0A518K316_9BACT</name>
<keyword evidence="5 6" id="KW-0472">Membrane</keyword>
<dbReference type="PANTHER" id="PTHR43124:SF3">
    <property type="entry name" value="CHLORAMPHENICOL EFFLUX PUMP RV0191"/>
    <property type="match status" value="1"/>
</dbReference>
<dbReference type="KEGG" id="bmei:Spa11_03700"/>
<evidence type="ECO:0000256" key="3">
    <source>
        <dbReference type="ARBA" id="ARBA00022692"/>
    </source>
</evidence>
<keyword evidence="3 6" id="KW-0812">Transmembrane</keyword>
<feature type="transmembrane region" description="Helical" evidence="6">
    <location>
        <begin position="150"/>
        <end position="169"/>
    </location>
</feature>
<feature type="transmembrane region" description="Helical" evidence="6">
    <location>
        <begin position="56"/>
        <end position="73"/>
    </location>
</feature>
<comment type="subcellular location">
    <subcellularLocation>
        <location evidence="1">Cell membrane</location>
        <topology evidence="1">Multi-pass membrane protein</topology>
    </subcellularLocation>
</comment>
<evidence type="ECO:0000313" key="9">
    <source>
        <dbReference type="Proteomes" id="UP000316426"/>
    </source>
</evidence>
<dbReference type="InterPro" id="IPR050189">
    <property type="entry name" value="MFS_Efflux_Transporters"/>
</dbReference>
<evidence type="ECO:0000256" key="1">
    <source>
        <dbReference type="ARBA" id="ARBA00004651"/>
    </source>
</evidence>
<dbReference type="CDD" id="cd06174">
    <property type="entry name" value="MFS"/>
    <property type="match status" value="1"/>
</dbReference>
<feature type="transmembrane region" description="Helical" evidence="6">
    <location>
        <begin position="80"/>
        <end position="103"/>
    </location>
</feature>
<accession>A0A518K316</accession>
<feature type="transmembrane region" description="Helical" evidence="6">
    <location>
        <begin position="263"/>
        <end position="283"/>
    </location>
</feature>
<dbReference type="Pfam" id="PF07690">
    <property type="entry name" value="MFS_1"/>
    <property type="match status" value="1"/>
</dbReference>
<proteinExistence type="predicted"/>
<dbReference type="GO" id="GO:0005886">
    <property type="term" value="C:plasma membrane"/>
    <property type="evidence" value="ECO:0007669"/>
    <property type="project" value="UniProtKB-SubCell"/>
</dbReference>
<feature type="transmembrane region" description="Helical" evidence="6">
    <location>
        <begin position="109"/>
        <end position="129"/>
    </location>
</feature>
<feature type="transmembrane region" description="Helical" evidence="6">
    <location>
        <begin position="225"/>
        <end position="243"/>
    </location>
</feature>
<dbReference type="InterPro" id="IPR036259">
    <property type="entry name" value="MFS_trans_sf"/>
</dbReference>
<feature type="transmembrane region" description="Helical" evidence="6">
    <location>
        <begin position="181"/>
        <end position="204"/>
    </location>
</feature>
<evidence type="ECO:0000256" key="4">
    <source>
        <dbReference type="ARBA" id="ARBA00022989"/>
    </source>
</evidence>
<keyword evidence="9" id="KW-1185">Reference proteome</keyword>
<dbReference type="Proteomes" id="UP000316426">
    <property type="component" value="Chromosome"/>
</dbReference>
<dbReference type="PROSITE" id="PS50850">
    <property type="entry name" value="MFS"/>
    <property type="match status" value="1"/>
</dbReference>
<dbReference type="GO" id="GO:0022857">
    <property type="term" value="F:transmembrane transporter activity"/>
    <property type="evidence" value="ECO:0007669"/>
    <property type="project" value="InterPro"/>
</dbReference>
<evidence type="ECO:0000256" key="2">
    <source>
        <dbReference type="ARBA" id="ARBA00022475"/>
    </source>
</evidence>
<organism evidence="8 9">
    <name type="scientific">Botrimarina mediterranea</name>
    <dbReference type="NCBI Taxonomy" id="2528022"/>
    <lineage>
        <taxon>Bacteria</taxon>
        <taxon>Pseudomonadati</taxon>
        <taxon>Planctomycetota</taxon>
        <taxon>Planctomycetia</taxon>
        <taxon>Pirellulales</taxon>
        <taxon>Lacipirellulaceae</taxon>
        <taxon>Botrimarina</taxon>
    </lineage>
</organism>
<feature type="transmembrane region" description="Helical" evidence="6">
    <location>
        <begin position="12"/>
        <end position="31"/>
    </location>
</feature>
<feature type="transmembrane region" description="Helical" evidence="6">
    <location>
        <begin position="290"/>
        <end position="310"/>
    </location>
</feature>
<keyword evidence="2" id="KW-1003">Cell membrane</keyword>
<dbReference type="RefSeq" id="WP_145106052.1">
    <property type="nucleotide sequence ID" value="NZ_CP036349.1"/>
</dbReference>
<feature type="transmembrane region" description="Helical" evidence="6">
    <location>
        <begin position="394"/>
        <end position="412"/>
    </location>
</feature>
<gene>
    <name evidence="8" type="primary">yihN</name>
    <name evidence="8" type="ORF">Spa11_03700</name>
</gene>
<feature type="domain" description="Major facilitator superfamily (MFS) profile" evidence="7">
    <location>
        <begin position="9"/>
        <end position="417"/>
    </location>
</feature>
<reference evidence="8 9" key="1">
    <citation type="submission" date="2019-02" db="EMBL/GenBank/DDBJ databases">
        <title>Deep-cultivation of Planctomycetes and their phenomic and genomic characterization uncovers novel biology.</title>
        <authorList>
            <person name="Wiegand S."/>
            <person name="Jogler M."/>
            <person name="Boedeker C."/>
            <person name="Pinto D."/>
            <person name="Vollmers J."/>
            <person name="Rivas-Marin E."/>
            <person name="Kohn T."/>
            <person name="Peeters S.H."/>
            <person name="Heuer A."/>
            <person name="Rast P."/>
            <person name="Oberbeckmann S."/>
            <person name="Bunk B."/>
            <person name="Jeske O."/>
            <person name="Meyerdierks A."/>
            <person name="Storesund J.E."/>
            <person name="Kallscheuer N."/>
            <person name="Luecker S."/>
            <person name="Lage O.M."/>
            <person name="Pohl T."/>
            <person name="Merkel B.J."/>
            <person name="Hornburger P."/>
            <person name="Mueller R.-W."/>
            <person name="Bruemmer F."/>
            <person name="Labrenz M."/>
            <person name="Spormann A.M."/>
            <person name="Op den Camp H."/>
            <person name="Overmann J."/>
            <person name="Amann R."/>
            <person name="Jetten M.S.M."/>
            <person name="Mascher T."/>
            <person name="Medema M.H."/>
            <person name="Devos D.P."/>
            <person name="Kaster A.-K."/>
            <person name="Ovreas L."/>
            <person name="Rohde M."/>
            <person name="Galperin M.Y."/>
            <person name="Jogler C."/>
        </authorList>
    </citation>
    <scope>NUCLEOTIDE SEQUENCE [LARGE SCALE GENOMIC DNA]</scope>
    <source>
        <strain evidence="8 9">Spa11</strain>
    </source>
</reference>
<dbReference type="AlphaFoldDB" id="A0A518K316"/>
<evidence type="ECO:0000313" key="8">
    <source>
        <dbReference type="EMBL" id="QDV72198.1"/>
    </source>
</evidence>